<dbReference type="InterPro" id="IPR010917">
    <property type="entry name" value="TonB_rcpt_CS"/>
</dbReference>
<evidence type="ECO:0000256" key="2">
    <source>
        <dbReference type="ARBA" id="ARBA00009810"/>
    </source>
</evidence>
<name>A0ABQ6EM67_9VIBR</name>
<dbReference type="Proteomes" id="UP001157156">
    <property type="component" value="Unassembled WGS sequence"/>
</dbReference>
<evidence type="ECO:0000259" key="17">
    <source>
        <dbReference type="Pfam" id="PF00593"/>
    </source>
</evidence>
<evidence type="ECO:0000259" key="18">
    <source>
        <dbReference type="Pfam" id="PF07715"/>
    </source>
</evidence>
<feature type="domain" description="TonB-dependent receptor-like beta-barrel" evidence="17">
    <location>
        <begin position="235"/>
        <end position="639"/>
    </location>
</feature>
<dbReference type="InterPro" id="IPR010105">
    <property type="entry name" value="TonB_sidphr_rcpt"/>
</dbReference>
<comment type="subcellular location">
    <subcellularLocation>
        <location evidence="1 14">Cell outer membrane</location>
        <topology evidence="1 14">Multi-pass membrane protein</topology>
    </subcellularLocation>
</comment>
<dbReference type="Gene3D" id="2.170.130.10">
    <property type="entry name" value="TonB-dependent receptor, plug domain"/>
    <property type="match status" value="1"/>
</dbReference>
<evidence type="ECO:0000256" key="3">
    <source>
        <dbReference type="ARBA" id="ARBA00022448"/>
    </source>
</evidence>
<dbReference type="InterPro" id="IPR036942">
    <property type="entry name" value="Beta-barrel_TonB_sf"/>
</dbReference>
<evidence type="ECO:0000313" key="20">
    <source>
        <dbReference type="Proteomes" id="UP001157156"/>
    </source>
</evidence>
<gene>
    <name evidence="19" type="ORF">GCM10007931_10500</name>
</gene>
<keyword evidence="10 16" id="KW-0798">TonB box</keyword>
<dbReference type="InterPro" id="IPR000531">
    <property type="entry name" value="Beta-barrel_TonB"/>
</dbReference>
<evidence type="ECO:0000256" key="10">
    <source>
        <dbReference type="ARBA" id="ARBA00023077"/>
    </source>
</evidence>
<dbReference type="PROSITE" id="PS01156">
    <property type="entry name" value="TONB_DEPENDENT_REC_2"/>
    <property type="match status" value="1"/>
</dbReference>
<dbReference type="SUPFAM" id="SSF56935">
    <property type="entry name" value="Porins"/>
    <property type="match status" value="1"/>
</dbReference>
<evidence type="ECO:0000256" key="4">
    <source>
        <dbReference type="ARBA" id="ARBA00022452"/>
    </source>
</evidence>
<evidence type="ECO:0000256" key="15">
    <source>
        <dbReference type="PROSITE-ProRule" id="PRU10144"/>
    </source>
</evidence>
<keyword evidence="20" id="KW-1185">Reference proteome</keyword>
<keyword evidence="4 14" id="KW-1134">Transmembrane beta strand</keyword>
<evidence type="ECO:0000256" key="7">
    <source>
        <dbReference type="ARBA" id="ARBA00022729"/>
    </source>
</evidence>
<evidence type="ECO:0000256" key="8">
    <source>
        <dbReference type="ARBA" id="ARBA00023004"/>
    </source>
</evidence>
<dbReference type="InterPro" id="IPR039426">
    <property type="entry name" value="TonB-dep_rcpt-like"/>
</dbReference>
<evidence type="ECO:0000256" key="13">
    <source>
        <dbReference type="ARBA" id="ARBA00023237"/>
    </source>
</evidence>
<comment type="caution">
    <text evidence="19">The sequence shown here is derived from an EMBL/GenBank/DDBJ whole genome shotgun (WGS) entry which is preliminary data.</text>
</comment>
<accession>A0ABQ6EM67</accession>
<comment type="similarity">
    <text evidence="2 14 16">Belongs to the TonB-dependent receptor family.</text>
</comment>
<dbReference type="NCBIfam" id="TIGR01783">
    <property type="entry name" value="TonB-siderophor"/>
    <property type="match status" value="1"/>
</dbReference>
<keyword evidence="11 14" id="KW-0472">Membrane</keyword>
<dbReference type="CDD" id="cd01347">
    <property type="entry name" value="ligand_gated_channel"/>
    <property type="match status" value="1"/>
</dbReference>
<evidence type="ECO:0000256" key="12">
    <source>
        <dbReference type="ARBA" id="ARBA00023170"/>
    </source>
</evidence>
<evidence type="ECO:0000256" key="1">
    <source>
        <dbReference type="ARBA" id="ARBA00004571"/>
    </source>
</evidence>
<dbReference type="EMBL" id="BSPV01000003">
    <property type="protein sequence ID" value="GLT14076.1"/>
    <property type="molecule type" value="Genomic_DNA"/>
</dbReference>
<reference evidence="20" key="1">
    <citation type="journal article" date="2019" name="Int. J. Syst. Evol. Microbiol.">
        <title>The Global Catalogue of Microorganisms (GCM) 10K type strain sequencing project: providing services to taxonomists for standard genome sequencing and annotation.</title>
        <authorList>
            <consortium name="The Broad Institute Genomics Platform"/>
            <consortium name="The Broad Institute Genome Sequencing Center for Infectious Disease"/>
            <person name="Wu L."/>
            <person name="Ma J."/>
        </authorList>
    </citation>
    <scope>NUCLEOTIDE SEQUENCE [LARGE SCALE GENOMIC DNA]</scope>
    <source>
        <strain evidence="20">NBRC 111146</strain>
    </source>
</reference>
<keyword evidence="3 14" id="KW-0813">Transport</keyword>
<proteinExistence type="inferred from homology"/>
<dbReference type="InterPro" id="IPR012910">
    <property type="entry name" value="Plug_dom"/>
</dbReference>
<keyword evidence="8" id="KW-0408">Iron</keyword>
<keyword evidence="5" id="KW-0410">Iron transport</keyword>
<organism evidence="19 20">
    <name type="scientific">Vibrio algivorus</name>
    <dbReference type="NCBI Taxonomy" id="1667024"/>
    <lineage>
        <taxon>Bacteria</taxon>
        <taxon>Pseudomonadati</taxon>
        <taxon>Pseudomonadota</taxon>
        <taxon>Gammaproteobacteria</taxon>
        <taxon>Vibrionales</taxon>
        <taxon>Vibrionaceae</taxon>
        <taxon>Vibrio</taxon>
    </lineage>
</organism>
<keyword evidence="12" id="KW-0675">Receptor</keyword>
<evidence type="ECO:0000256" key="14">
    <source>
        <dbReference type="PROSITE-ProRule" id="PRU01360"/>
    </source>
</evidence>
<evidence type="ECO:0000313" key="19">
    <source>
        <dbReference type="EMBL" id="GLT14076.1"/>
    </source>
</evidence>
<keyword evidence="7" id="KW-0732">Signal</keyword>
<evidence type="ECO:0000256" key="5">
    <source>
        <dbReference type="ARBA" id="ARBA00022496"/>
    </source>
</evidence>
<dbReference type="InterPro" id="IPR037066">
    <property type="entry name" value="Plug_dom_sf"/>
</dbReference>
<protein>
    <submittedName>
        <fullName evidence="19">Ligand-gated channel</fullName>
    </submittedName>
</protein>
<sequence length="676" mass="74837">METTFKLKAKTLSIGITSLGFSFIYGVNAAEMKEVDSESQTHFEEVTVWGAKVSSSSQQLGSDDLSLKQADHLSDLLRDIPGVDVGGTHSVNQRINIRGLNESDLDIRLDGASQHANMFHHIGNLTINPDIIKSADIQVGANSVTSGGLGGSVYFETKDAKDLLRSGEQYGARVFGGYGSNAYSQGSLTAYGLLGDHFDGMVYVYGIDRDNFEDGNGDETIGSDGTIGNMLAKIGWDINDSNRLELSYDYYRDKGDYSPRPDMSGSANHGLSDQTLLPTKYTRNTYTLGYQINNGSRFQLDSTLYYNQTEINRDESNITVGWPADRLTDNTATNTNTGANVKAQSNFTVLGLENQLTYGGEYNQQKSESEYGSSYNMSEKMTTSALFIEEKLYLVPSFSVTAGLRYDYSQRDAVTGDDSFDQLGWGLGAEWAVTEHWTFFASSRSLYEAPELLETFVKYQDVTTLDSNVKPQTGMNTQGGFKFRYQAGKHFVGSNFTVFKTQLDDYLVQEYQSSTSGYLITNDGDAEITGFEASVNYGYDMFNSKLSYSKSDNENKTNDTPILFNGRSSDMGDSIALNLDYLAVDIDTLFGWSSQWVLEEDNVLSGTPTKDSYDVHNIYAQWVPTYVDGLTITVGIDNIFNEEYASHASRTGYARGIDLTDYEPGRNYKISAAYQF</sequence>
<feature type="domain" description="TonB-dependent receptor plug" evidence="18">
    <location>
        <begin position="52"/>
        <end position="149"/>
    </location>
</feature>
<evidence type="ECO:0000256" key="16">
    <source>
        <dbReference type="RuleBase" id="RU003357"/>
    </source>
</evidence>
<keyword evidence="13 14" id="KW-0998">Cell outer membrane</keyword>
<feature type="short sequence motif" description="TonB C-terminal box" evidence="15">
    <location>
        <begin position="659"/>
        <end position="676"/>
    </location>
</feature>
<keyword evidence="6 14" id="KW-0812">Transmembrane</keyword>
<evidence type="ECO:0000256" key="6">
    <source>
        <dbReference type="ARBA" id="ARBA00022692"/>
    </source>
</evidence>
<evidence type="ECO:0000256" key="11">
    <source>
        <dbReference type="ARBA" id="ARBA00023136"/>
    </source>
</evidence>
<keyword evidence="9" id="KW-0406">Ion transport</keyword>
<dbReference type="PANTHER" id="PTHR30069">
    <property type="entry name" value="TONB-DEPENDENT OUTER MEMBRANE RECEPTOR"/>
    <property type="match status" value="1"/>
</dbReference>
<dbReference type="Pfam" id="PF00593">
    <property type="entry name" value="TonB_dep_Rec_b-barrel"/>
    <property type="match status" value="1"/>
</dbReference>
<dbReference type="Gene3D" id="2.40.170.20">
    <property type="entry name" value="TonB-dependent receptor, beta-barrel domain"/>
    <property type="match status" value="1"/>
</dbReference>
<evidence type="ECO:0000256" key="9">
    <source>
        <dbReference type="ARBA" id="ARBA00023065"/>
    </source>
</evidence>
<dbReference type="Pfam" id="PF07715">
    <property type="entry name" value="Plug"/>
    <property type="match status" value="1"/>
</dbReference>
<dbReference type="PROSITE" id="PS52016">
    <property type="entry name" value="TONB_DEPENDENT_REC_3"/>
    <property type="match status" value="1"/>
</dbReference>
<dbReference type="PANTHER" id="PTHR30069:SF41">
    <property type="entry name" value="HEME_HEMOPEXIN UTILIZATION PROTEIN C"/>
    <property type="match status" value="1"/>
</dbReference>